<sequence length="328" mass="39362">MTALTAMYTDLLHSIVQYYKIKDKEEILLNVNQLEYVNTQRRTILDQISCRLIQIKHKILYNITRNTQISQETEDSPDIKDIFTWLNPLYGYKEFLKNIKEKKSACYKSPYEEAEVKRRIVKYLKTLPERVLRKNVSSEYFTTHKICTKNSIPKEKSSKTLLHLKESKEIQPGILNKSYCILCRRTIADKMRTRHSLSNAHKETKAIYLKLALHEISRIDYLYRKYVFRHKDYIRNLLNKEIKHTKIKTIRLDKYLPRTKPERLKYNCEICKKVFTQEKEYSLHFMKKDHKAALHKLGVKEAKEFKGLATQESVIKRQEMYFTRDMHN</sequence>
<proteinExistence type="predicted"/>
<dbReference type="Proteomes" id="UP000054524">
    <property type="component" value="Unassembled WGS sequence"/>
</dbReference>
<organism evidence="2 3">
    <name type="scientific">Nematocida ausubeli (strain ATCC PRA-371 / ERTm2)</name>
    <name type="common">Nematode killer fungus</name>
    <dbReference type="NCBI Taxonomy" id="1913371"/>
    <lineage>
        <taxon>Eukaryota</taxon>
        <taxon>Fungi</taxon>
        <taxon>Fungi incertae sedis</taxon>
        <taxon>Microsporidia</taxon>
        <taxon>Nematocida</taxon>
    </lineage>
</organism>
<dbReference type="RefSeq" id="XP_052905048.1">
    <property type="nucleotide sequence ID" value="XM_053048288.1"/>
</dbReference>
<dbReference type="GO" id="GO:0000398">
    <property type="term" value="P:mRNA splicing, via spliceosome"/>
    <property type="evidence" value="ECO:0007669"/>
    <property type="project" value="InterPro"/>
</dbReference>
<dbReference type="GeneID" id="77675613"/>
<dbReference type="AlphaFoldDB" id="A0A086J2X5"/>
<dbReference type="GO" id="GO:0003723">
    <property type="term" value="F:RNA binding"/>
    <property type="evidence" value="ECO:0007669"/>
    <property type="project" value="InterPro"/>
</dbReference>
<evidence type="ECO:0000313" key="3">
    <source>
        <dbReference type="Proteomes" id="UP000054524"/>
    </source>
</evidence>
<dbReference type="PROSITE" id="PS00028">
    <property type="entry name" value="ZINC_FINGER_C2H2_1"/>
    <property type="match status" value="1"/>
</dbReference>
<reference evidence="2 3" key="1">
    <citation type="journal article" date="2014" name="Genome Announc.">
        <title>Genome Sequence of the Microsporidian Species Nematocida sp1 Strain ERTm6 (ATCC PRA-372).</title>
        <authorList>
            <person name="Bakowski M.A."/>
            <person name="Priest M."/>
            <person name="Young S."/>
            <person name="Cuomo C.A."/>
            <person name="Troemel E.R."/>
        </authorList>
    </citation>
    <scope>NUCLEOTIDE SEQUENCE [LARGE SCALE GENOMIC DNA]</scope>
    <source>
        <strain evidence="2 3">ERTm6</strain>
    </source>
</reference>
<feature type="domain" description="C2H2-type" evidence="1">
    <location>
        <begin position="268"/>
        <end position="290"/>
    </location>
</feature>
<dbReference type="Gene3D" id="3.30.160.60">
    <property type="entry name" value="Classic Zinc Finger"/>
    <property type="match status" value="1"/>
</dbReference>
<name>A0A086J2X5_NEMA1</name>
<accession>A0A086J2X5</accession>
<dbReference type="EMBL" id="AKIJ01000002">
    <property type="protein sequence ID" value="KFG26493.1"/>
    <property type="molecule type" value="Genomic_DNA"/>
</dbReference>
<evidence type="ECO:0000259" key="1">
    <source>
        <dbReference type="PROSITE" id="PS00028"/>
    </source>
</evidence>
<dbReference type="HOGENOM" id="CLU_847567_0_0_1"/>
<gene>
    <name evidence="2" type="ORF">NESG_00640</name>
</gene>
<dbReference type="InterPro" id="IPR024598">
    <property type="entry name" value="SF3a60/Prp9_C"/>
</dbReference>
<dbReference type="InterPro" id="IPR036236">
    <property type="entry name" value="Znf_C2H2_sf"/>
</dbReference>
<evidence type="ECO:0000313" key="2">
    <source>
        <dbReference type="EMBL" id="KFG26493.1"/>
    </source>
</evidence>
<dbReference type="SUPFAM" id="SSF57667">
    <property type="entry name" value="beta-beta-alpha zinc fingers"/>
    <property type="match status" value="1"/>
</dbReference>
<dbReference type="InterPro" id="IPR013087">
    <property type="entry name" value="Znf_C2H2_type"/>
</dbReference>
<dbReference type="GO" id="GO:0005681">
    <property type="term" value="C:spliceosomal complex"/>
    <property type="evidence" value="ECO:0007669"/>
    <property type="project" value="InterPro"/>
</dbReference>
<comment type="caution">
    <text evidence="2">The sequence shown here is derived from an EMBL/GenBank/DDBJ whole genome shotgun (WGS) entry which is preliminary data.</text>
</comment>
<dbReference type="Pfam" id="PF11931">
    <property type="entry name" value="SF3a60_Prp9_C"/>
    <property type="match status" value="1"/>
</dbReference>
<protein>
    <recommendedName>
        <fullName evidence="1">C2H2-type domain-containing protein</fullName>
    </recommendedName>
</protein>
<keyword evidence="3" id="KW-1185">Reference proteome</keyword>